<dbReference type="EMBL" id="RWJN01000284">
    <property type="protein sequence ID" value="TCD63641.1"/>
    <property type="molecule type" value="Genomic_DNA"/>
</dbReference>
<reference evidence="2 3" key="1">
    <citation type="submission" date="2018-11" db="EMBL/GenBank/DDBJ databases">
        <title>Genome assembly of Steccherinum ochraceum LE-BIN_3174, the white-rot fungus of the Steccherinaceae family (The Residual Polyporoid clade, Polyporales, Basidiomycota).</title>
        <authorList>
            <person name="Fedorova T.V."/>
            <person name="Glazunova O.A."/>
            <person name="Landesman E.O."/>
            <person name="Moiseenko K.V."/>
            <person name="Psurtseva N.V."/>
            <person name="Savinova O.S."/>
            <person name="Shakhova N.V."/>
            <person name="Tyazhelova T.V."/>
            <person name="Vasina D.V."/>
        </authorList>
    </citation>
    <scope>NUCLEOTIDE SEQUENCE [LARGE SCALE GENOMIC DNA]</scope>
    <source>
        <strain evidence="2 3">LE-BIN_3174</strain>
    </source>
</reference>
<keyword evidence="3" id="KW-1185">Reference proteome</keyword>
<evidence type="ECO:0000313" key="3">
    <source>
        <dbReference type="Proteomes" id="UP000292702"/>
    </source>
</evidence>
<evidence type="ECO:0000256" key="1">
    <source>
        <dbReference type="SAM" id="MobiDB-lite"/>
    </source>
</evidence>
<feature type="region of interest" description="Disordered" evidence="1">
    <location>
        <begin position="283"/>
        <end position="317"/>
    </location>
</feature>
<dbReference type="Proteomes" id="UP000292702">
    <property type="component" value="Unassembled WGS sequence"/>
</dbReference>
<feature type="region of interest" description="Disordered" evidence="1">
    <location>
        <begin position="126"/>
        <end position="205"/>
    </location>
</feature>
<sequence length="317" mass="35083">MNPYRHSIPSPSLEDVPYLQAQHHPPAAGRRNTPYELQPFPLSAPWSDVAPSHPHFMAAVNTSTFNADASGVHVNPNNPYFHPMRYSGTYGHPPPIDHLDPHANANILPHPSNFVESLGGDIEPVAFTPSSSSGARSGEHHNGPEMTTRKLRGTRIMLPQVFFPNEPPSSAERKGSKKTASAKNHSQEAAPKATRKRKRDVRKSYSEATLRLLSDAKEIGEDPDVKSYLLLFVLREASIKHWRNEPKFHISPHLEEALQQTGATGQSIRDFLLDVSRNHFFRTHASTPEPHPSMANPEPGPSTLPARGSRSHQSLPP</sequence>
<protein>
    <submittedName>
        <fullName evidence="2">Uncharacterized protein</fullName>
    </submittedName>
</protein>
<organism evidence="2 3">
    <name type="scientific">Steccherinum ochraceum</name>
    <dbReference type="NCBI Taxonomy" id="92696"/>
    <lineage>
        <taxon>Eukaryota</taxon>
        <taxon>Fungi</taxon>
        <taxon>Dikarya</taxon>
        <taxon>Basidiomycota</taxon>
        <taxon>Agaricomycotina</taxon>
        <taxon>Agaricomycetes</taxon>
        <taxon>Polyporales</taxon>
        <taxon>Steccherinaceae</taxon>
        <taxon>Steccherinum</taxon>
    </lineage>
</organism>
<gene>
    <name evidence="2" type="ORF">EIP91_005158</name>
</gene>
<name>A0A4R0R7K6_9APHY</name>
<comment type="caution">
    <text evidence="2">The sequence shown here is derived from an EMBL/GenBank/DDBJ whole genome shotgun (WGS) entry which is preliminary data.</text>
</comment>
<evidence type="ECO:0000313" key="2">
    <source>
        <dbReference type="EMBL" id="TCD63641.1"/>
    </source>
</evidence>
<accession>A0A4R0R7K6</accession>
<dbReference type="AlphaFoldDB" id="A0A4R0R7K6"/>
<dbReference type="OrthoDB" id="10647335at2759"/>
<proteinExistence type="predicted"/>